<evidence type="ECO:0000256" key="3">
    <source>
        <dbReference type="ARBA" id="ARBA00022448"/>
    </source>
</evidence>
<name>A0A4R1G6B1_9GAMM</name>
<evidence type="ECO:0000256" key="10">
    <source>
        <dbReference type="PIRNR" id="PIRNR002786"/>
    </source>
</evidence>
<dbReference type="NCBIfam" id="NF037980">
    <property type="entry name" value="T2SS_GspK"/>
    <property type="match status" value="1"/>
</dbReference>
<dbReference type="PANTHER" id="PTHR38831:SF1">
    <property type="entry name" value="TYPE II SECRETION SYSTEM PROTEIN K-RELATED"/>
    <property type="match status" value="1"/>
</dbReference>
<dbReference type="InterPro" id="IPR049179">
    <property type="entry name" value="T2SSK_SAM-like_2nd"/>
</dbReference>
<keyword evidence="5 10" id="KW-0997">Cell inner membrane</keyword>
<evidence type="ECO:0000256" key="8">
    <source>
        <dbReference type="ARBA" id="ARBA00022989"/>
    </source>
</evidence>
<dbReference type="InterPro" id="IPR038072">
    <property type="entry name" value="GspK_central_sf"/>
</dbReference>
<keyword evidence="3 10" id="KW-0813">Transport</keyword>
<evidence type="ECO:0000256" key="6">
    <source>
        <dbReference type="ARBA" id="ARBA00022692"/>
    </source>
</evidence>
<dbReference type="Gene3D" id="1.10.40.60">
    <property type="entry name" value="EpsJ-like"/>
    <property type="match status" value="2"/>
</dbReference>
<proteinExistence type="inferred from homology"/>
<evidence type="ECO:0000313" key="14">
    <source>
        <dbReference type="Proteomes" id="UP000294546"/>
    </source>
</evidence>
<evidence type="ECO:0000259" key="11">
    <source>
        <dbReference type="Pfam" id="PF03934"/>
    </source>
</evidence>
<dbReference type="Proteomes" id="UP000294546">
    <property type="component" value="Unassembled WGS sequence"/>
</dbReference>
<dbReference type="Pfam" id="PF03934">
    <property type="entry name" value="T2SSK"/>
    <property type="match status" value="1"/>
</dbReference>
<feature type="domain" description="T2SS protein K first SAM-like" evidence="12">
    <location>
        <begin position="107"/>
        <end position="194"/>
    </location>
</feature>
<evidence type="ECO:0000256" key="1">
    <source>
        <dbReference type="ARBA" id="ARBA00004533"/>
    </source>
</evidence>
<reference evidence="13 14" key="1">
    <citation type="submission" date="2019-03" db="EMBL/GenBank/DDBJ databases">
        <title>Genomic Encyclopedia of Archaeal and Bacterial Type Strains, Phase II (KMG-II): from individual species to whole genera.</title>
        <authorList>
            <person name="Goeker M."/>
        </authorList>
    </citation>
    <scope>NUCLEOTIDE SEQUENCE [LARGE SCALE GENOMIC DNA]</scope>
    <source>
        <strain evidence="13 14">DSM 27697</strain>
    </source>
</reference>
<sequence length="328" mass="36456">MPPQRGVALLMVLFALALIALGLPVVLEQSRTEVKQMQGLHDGRQALALHRAAQLLVEEGLTERRWRESALFSKALQGQWLDMSLAGIDTELVPDASVRIRLQDRRACFNVNALAGPEAAEAREQLLFLLRSRGAGNAEQLADRLADWVDADNQRMPRGAESQEYLQSEPARLPAQTALADISELNLLLPADSSRSWRYPELCALADTGAWKLNLNVLTPDQLPLLEALYQGEVSTSVLSRLLLRRPEKGYADAEEVRAVLAGAGAEQISTVLGGLLLNSEFFRLQTEVELNGERYTYQQDLQARGVSKWAALVPAQRISWQLRQRIF</sequence>
<dbReference type="SUPFAM" id="SSF158544">
    <property type="entry name" value="GspK insert domain-like"/>
    <property type="match status" value="2"/>
</dbReference>
<dbReference type="Gene3D" id="3.30.1300.30">
    <property type="entry name" value="GSPII I/J protein-like"/>
    <property type="match status" value="1"/>
</dbReference>
<dbReference type="RefSeq" id="WP_165900355.1">
    <property type="nucleotide sequence ID" value="NZ_SMFU01000012.1"/>
</dbReference>
<dbReference type="InterPro" id="IPR049031">
    <property type="entry name" value="T2SSK_SAM-like_1st"/>
</dbReference>
<dbReference type="AlphaFoldDB" id="A0A4R1G6B1"/>
<organism evidence="13 14">
    <name type="scientific">Marinobacterium mangrovicola</name>
    <dbReference type="NCBI Taxonomy" id="1476959"/>
    <lineage>
        <taxon>Bacteria</taxon>
        <taxon>Pseudomonadati</taxon>
        <taxon>Pseudomonadota</taxon>
        <taxon>Gammaproteobacteria</taxon>
        <taxon>Oceanospirillales</taxon>
        <taxon>Oceanospirillaceae</taxon>
        <taxon>Marinobacterium</taxon>
    </lineage>
</organism>
<dbReference type="PANTHER" id="PTHR38831">
    <property type="entry name" value="TYPE II SECRETION SYSTEM PROTEIN K"/>
    <property type="match status" value="1"/>
</dbReference>
<keyword evidence="9 10" id="KW-0472">Membrane</keyword>
<evidence type="ECO:0000313" key="13">
    <source>
        <dbReference type="EMBL" id="TCK03547.1"/>
    </source>
</evidence>
<keyword evidence="7" id="KW-0653">Protein transport</keyword>
<dbReference type="Pfam" id="PF21687">
    <property type="entry name" value="T2SSK_1st"/>
    <property type="match status" value="1"/>
</dbReference>
<dbReference type="PIRSF" id="PIRSF002786">
    <property type="entry name" value="XcpX"/>
    <property type="match status" value="1"/>
</dbReference>
<evidence type="ECO:0000256" key="5">
    <source>
        <dbReference type="ARBA" id="ARBA00022519"/>
    </source>
</evidence>
<dbReference type="InterPro" id="IPR005628">
    <property type="entry name" value="GspK"/>
</dbReference>
<dbReference type="EMBL" id="SMFU01000012">
    <property type="protein sequence ID" value="TCK03547.1"/>
    <property type="molecule type" value="Genomic_DNA"/>
</dbReference>
<protein>
    <recommendedName>
        <fullName evidence="10">Type II secretion system protein K</fullName>
    </recommendedName>
</protein>
<evidence type="ECO:0000256" key="7">
    <source>
        <dbReference type="ARBA" id="ARBA00022927"/>
    </source>
</evidence>
<evidence type="ECO:0000256" key="2">
    <source>
        <dbReference type="ARBA" id="ARBA00007246"/>
    </source>
</evidence>
<accession>A0A4R1G6B1</accession>
<dbReference type="GO" id="GO:0005886">
    <property type="term" value="C:plasma membrane"/>
    <property type="evidence" value="ECO:0007669"/>
    <property type="project" value="UniProtKB-SubCell"/>
</dbReference>
<keyword evidence="14" id="KW-1185">Reference proteome</keyword>
<evidence type="ECO:0000256" key="9">
    <source>
        <dbReference type="ARBA" id="ARBA00023136"/>
    </source>
</evidence>
<feature type="domain" description="T2SS protein K second SAM-like" evidence="11">
    <location>
        <begin position="213"/>
        <end position="270"/>
    </location>
</feature>
<dbReference type="GO" id="GO:0009306">
    <property type="term" value="P:protein secretion"/>
    <property type="evidence" value="ECO:0007669"/>
    <property type="project" value="InterPro"/>
</dbReference>
<evidence type="ECO:0000259" key="12">
    <source>
        <dbReference type="Pfam" id="PF21687"/>
    </source>
</evidence>
<evidence type="ECO:0000256" key="4">
    <source>
        <dbReference type="ARBA" id="ARBA00022475"/>
    </source>
</evidence>
<comment type="subcellular location">
    <subcellularLocation>
        <location evidence="1 10">Cell inner membrane</location>
    </subcellularLocation>
</comment>
<comment type="similarity">
    <text evidence="2 10">Belongs to the GSP K family.</text>
</comment>
<keyword evidence="8" id="KW-1133">Transmembrane helix</keyword>
<comment type="caution">
    <text evidence="13">The sequence shown here is derived from an EMBL/GenBank/DDBJ whole genome shotgun (WGS) entry which is preliminary data.</text>
</comment>
<gene>
    <name evidence="13" type="ORF">CLV83_3818</name>
</gene>
<keyword evidence="4 10" id="KW-1003">Cell membrane</keyword>
<keyword evidence="6" id="KW-0812">Transmembrane</keyword>